<keyword evidence="6 7" id="KW-0472">Membrane</keyword>
<feature type="region of interest" description="Disordered" evidence="8">
    <location>
        <begin position="1"/>
        <end position="24"/>
    </location>
</feature>
<feature type="transmembrane region" description="Helical" evidence="7">
    <location>
        <begin position="215"/>
        <end position="243"/>
    </location>
</feature>
<evidence type="ECO:0000256" key="1">
    <source>
        <dbReference type="ARBA" id="ARBA00004141"/>
    </source>
</evidence>
<accession>A0A7S0Y162</accession>
<feature type="transmembrane region" description="Helical" evidence="7">
    <location>
        <begin position="249"/>
        <end position="273"/>
    </location>
</feature>
<dbReference type="InterPro" id="IPR004240">
    <property type="entry name" value="EMP70"/>
</dbReference>
<feature type="transmembrane region" description="Helical" evidence="7">
    <location>
        <begin position="152"/>
        <end position="174"/>
    </location>
</feature>
<keyword evidence="3 7" id="KW-0812">Transmembrane</keyword>
<feature type="transmembrane region" description="Helical" evidence="7">
    <location>
        <begin position="321"/>
        <end position="344"/>
    </location>
</feature>
<keyword evidence="4" id="KW-0732">Signal</keyword>
<dbReference type="Pfam" id="PF02990">
    <property type="entry name" value="EMP70"/>
    <property type="match status" value="1"/>
</dbReference>
<comment type="subcellular location">
    <subcellularLocation>
        <location evidence="1">Membrane</location>
        <topology evidence="1">Multi-pass membrane protein</topology>
    </subcellularLocation>
</comment>
<evidence type="ECO:0000256" key="2">
    <source>
        <dbReference type="ARBA" id="ARBA00005227"/>
    </source>
</evidence>
<feature type="transmembrane region" description="Helical" evidence="7">
    <location>
        <begin position="474"/>
        <end position="504"/>
    </location>
</feature>
<organism evidence="9">
    <name type="scientific">Hemiselmis andersenii</name>
    <name type="common">Cryptophyte alga</name>
    <dbReference type="NCBI Taxonomy" id="464988"/>
    <lineage>
        <taxon>Eukaryota</taxon>
        <taxon>Cryptophyceae</taxon>
        <taxon>Cryptomonadales</taxon>
        <taxon>Hemiselmidaceae</taxon>
        <taxon>Hemiselmis</taxon>
    </lineage>
</organism>
<evidence type="ECO:0000256" key="7">
    <source>
        <dbReference type="RuleBase" id="RU363079"/>
    </source>
</evidence>
<evidence type="ECO:0000256" key="6">
    <source>
        <dbReference type="ARBA" id="ARBA00023136"/>
    </source>
</evidence>
<evidence type="ECO:0000256" key="5">
    <source>
        <dbReference type="ARBA" id="ARBA00022989"/>
    </source>
</evidence>
<feature type="compositionally biased region" description="Basic and acidic residues" evidence="8">
    <location>
        <begin position="7"/>
        <end position="24"/>
    </location>
</feature>
<dbReference type="GO" id="GO:0016020">
    <property type="term" value="C:membrane"/>
    <property type="evidence" value="ECO:0007669"/>
    <property type="project" value="UniProtKB-SubCell"/>
</dbReference>
<sequence>MTGVPDAKSKADDKAVDPKAEKKDDKKKDKVYIFNHLRFTVLVNEDKSKRAGIRVVGFEVEPFSIAHTHVNQIDWDQCAGQPAGSRGQCSLNTCTQGKPVTQNQAPMVIDPNSKGPTEIVWTYDVAFKQSPIRWSTRWDTYLHSTDDAEVHWFSILNSFTIVLFLAGIVAMIMVRTLRRDFQRYQEQDILDEGQEETGWKLVHGDVFRPPKMAGWLAVCIGTGVQLSISICFLMLFACLGFLSPANRGALMQAMLFIFVFMGIFGGFTSARFFRMFKGNRWRSNALWTAMLFPGISFSIFFVLNILIWGQKSSGAVPFGTLFALLLMWLGISAPLTLVGAFFGYRKQPIENPTRVNQIPRQVPAQPWFVNFWVNLLVCGLLPFGAVFVEVFYVLSSIWLHQFYYLFGFLFLVLVILWLTCAEITVVMCYFQLCCEDYHWWWRSYVSSGCCSFYLFAYSLFYAKSKLQMARGVAVALYVGYMLIVSYSMFLITGSIGFLAAYWFVRKIYGAVKID</sequence>
<dbReference type="EMBL" id="HBFK01034390">
    <property type="protein sequence ID" value="CAD8754333.1"/>
    <property type="molecule type" value="Transcribed_RNA"/>
</dbReference>
<evidence type="ECO:0000313" key="9">
    <source>
        <dbReference type="EMBL" id="CAD8754333.1"/>
    </source>
</evidence>
<evidence type="ECO:0000256" key="8">
    <source>
        <dbReference type="SAM" id="MobiDB-lite"/>
    </source>
</evidence>
<gene>
    <name evidence="9" type="ORF">HAND1043_LOCUS20841</name>
</gene>
<proteinExistence type="inferred from homology"/>
<protein>
    <recommendedName>
        <fullName evidence="7">Transmembrane 9 superfamily member</fullName>
    </recommendedName>
</protein>
<feature type="transmembrane region" description="Helical" evidence="7">
    <location>
        <begin position="404"/>
        <end position="432"/>
    </location>
</feature>
<dbReference type="AlphaFoldDB" id="A0A7S0Y162"/>
<reference evidence="9" key="1">
    <citation type="submission" date="2021-01" db="EMBL/GenBank/DDBJ databases">
        <authorList>
            <person name="Corre E."/>
            <person name="Pelletier E."/>
            <person name="Niang G."/>
            <person name="Scheremetjew M."/>
            <person name="Finn R."/>
            <person name="Kale V."/>
            <person name="Holt S."/>
            <person name="Cochrane G."/>
            <person name="Meng A."/>
            <person name="Brown T."/>
            <person name="Cohen L."/>
        </authorList>
    </citation>
    <scope>NUCLEOTIDE SEQUENCE</scope>
    <source>
        <strain evidence="9">CCMP441</strain>
    </source>
</reference>
<evidence type="ECO:0000256" key="4">
    <source>
        <dbReference type="ARBA" id="ARBA00022729"/>
    </source>
</evidence>
<dbReference type="PANTHER" id="PTHR10766">
    <property type="entry name" value="TRANSMEMBRANE 9 SUPERFAMILY PROTEIN"/>
    <property type="match status" value="1"/>
</dbReference>
<comment type="similarity">
    <text evidence="2 7">Belongs to the nonaspanin (TM9SF) (TC 9.A.2) family.</text>
</comment>
<name>A0A7S0Y162_HEMAN</name>
<feature type="transmembrane region" description="Helical" evidence="7">
    <location>
        <begin position="444"/>
        <end position="462"/>
    </location>
</feature>
<keyword evidence="5 7" id="KW-1133">Transmembrane helix</keyword>
<dbReference type="GO" id="GO:0072657">
    <property type="term" value="P:protein localization to membrane"/>
    <property type="evidence" value="ECO:0007669"/>
    <property type="project" value="TreeGrafter"/>
</dbReference>
<feature type="transmembrane region" description="Helical" evidence="7">
    <location>
        <begin position="367"/>
        <end position="392"/>
    </location>
</feature>
<feature type="transmembrane region" description="Helical" evidence="7">
    <location>
        <begin position="285"/>
        <end position="309"/>
    </location>
</feature>
<evidence type="ECO:0000256" key="3">
    <source>
        <dbReference type="ARBA" id="ARBA00022692"/>
    </source>
</evidence>